<accession>A0A5B7EAG5</accession>
<reference evidence="1 2" key="1">
    <citation type="submission" date="2019-05" db="EMBL/GenBank/DDBJ databases">
        <title>Another draft genome of Portunus trituberculatus and its Hox gene families provides insights of decapod evolution.</title>
        <authorList>
            <person name="Jeong J.-H."/>
            <person name="Song I."/>
            <person name="Kim S."/>
            <person name="Choi T."/>
            <person name="Kim D."/>
            <person name="Ryu S."/>
            <person name="Kim W."/>
        </authorList>
    </citation>
    <scope>NUCLEOTIDE SEQUENCE [LARGE SCALE GENOMIC DNA]</scope>
    <source>
        <tissue evidence="1">Muscle</tissue>
    </source>
</reference>
<gene>
    <name evidence="1" type="ORF">E2C01_023596</name>
</gene>
<proteinExistence type="predicted"/>
<dbReference type="AlphaFoldDB" id="A0A5B7EAG5"/>
<name>A0A5B7EAG5_PORTR</name>
<sequence length="132" mass="14767">MRRRSPARKQSVHQRVVVVVAVAVVVMSAILSHSVEPEILRQPQPFQEVLHTFLQKCGPLDYGSCPSGRRRRSGVPTSWECEPSAAAAATRARRRSTFPLDVMKYCYASEAITFGRLTWLSKIEQLQGGVSR</sequence>
<keyword evidence="2" id="KW-1185">Reference proteome</keyword>
<protein>
    <submittedName>
        <fullName evidence="1">Uncharacterized protein</fullName>
    </submittedName>
</protein>
<comment type="caution">
    <text evidence="1">The sequence shown here is derived from an EMBL/GenBank/DDBJ whole genome shotgun (WGS) entry which is preliminary data.</text>
</comment>
<organism evidence="1 2">
    <name type="scientific">Portunus trituberculatus</name>
    <name type="common">Swimming crab</name>
    <name type="synonym">Neptunus trituberculatus</name>
    <dbReference type="NCBI Taxonomy" id="210409"/>
    <lineage>
        <taxon>Eukaryota</taxon>
        <taxon>Metazoa</taxon>
        <taxon>Ecdysozoa</taxon>
        <taxon>Arthropoda</taxon>
        <taxon>Crustacea</taxon>
        <taxon>Multicrustacea</taxon>
        <taxon>Malacostraca</taxon>
        <taxon>Eumalacostraca</taxon>
        <taxon>Eucarida</taxon>
        <taxon>Decapoda</taxon>
        <taxon>Pleocyemata</taxon>
        <taxon>Brachyura</taxon>
        <taxon>Eubrachyura</taxon>
        <taxon>Portunoidea</taxon>
        <taxon>Portunidae</taxon>
        <taxon>Portuninae</taxon>
        <taxon>Portunus</taxon>
    </lineage>
</organism>
<evidence type="ECO:0000313" key="1">
    <source>
        <dbReference type="EMBL" id="MPC30335.1"/>
    </source>
</evidence>
<dbReference type="EMBL" id="VSRR010002233">
    <property type="protein sequence ID" value="MPC30335.1"/>
    <property type="molecule type" value="Genomic_DNA"/>
</dbReference>
<dbReference type="Proteomes" id="UP000324222">
    <property type="component" value="Unassembled WGS sequence"/>
</dbReference>
<evidence type="ECO:0000313" key="2">
    <source>
        <dbReference type="Proteomes" id="UP000324222"/>
    </source>
</evidence>